<keyword evidence="4" id="KW-1185">Reference proteome</keyword>
<proteinExistence type="predicted"/>
<evidence type="ECO:0000256" key="1">
    <source>
        <dbReference type="ARBA" id="ARBA00023006"/>
    </source>
</evidence>
<organism evidence="3 4">
    <name type="scientific">Paramecium sonneborni</name>
    <dbReference type="NCBI Taxonomy" id="65129"/>
    <lineage>
        <taxon>Eukaryota</taxon>
        <taxon>Sar</taxon>
        <taxon>Alveolata</taxon>
        <taxon>Ciliophora</taxon>
        <taxon>Intramacronucleata</taxon>
        <taxon>Oligohymenophorea</taxon>
        <taxon>Peniculida</taxon>
        <taxon>Parameciidae</taxon>
        <taxon>Paramecium</taxon>
    </lineage>
</organism>
<dbReference type="EMBL" id="CAJJDN010000108">
    <property type="protein sequence ID" value="CAD8115470.1"/>
    <property type="molecule type" value="Genomic_DNA"/>
</dbReference>
<dbReference type="InterPro" id="IPR039272">
    <property type="entry name" value="CLEC16A/TT9"/>
</dbReference>
<dbReference type="InterPro" id="IPR019155">
    <property type="entry name" value="CLEC16A/TT9_N"/>
</dbReference>
<accession>A0A8S1QLH2</accession>
<keyword evidence="1" id="KW-0072">Autophagy</keyword>
<gene>
    <name evidence="3" type="ORF">PSON_ATCC_30995.1.T1080129</name>
</gene>
<reference evidence="3" key="1">
    <citation type="submission" date="2021-01" db="EMBL/GenBank/DDBJ databases">
        <authorList>
            <consortium name="Genoscope - CEA"/>
            <person name="William W."/>
        </authorList>
    </citation>
    <scope>NUCLEOTIDE SEQUENCE</scope>
</reference>
<dbReference type="Pfam" id="PF09758">
    <property type="entry name" value="FPL"/>
    <property type="match status" value="1"/>
</dbReference>
<dbReference type="Proteomes" id="UP000692954">
    <property type="component" value="Unassembled WGS sequence"/>
</dbReference>
<evidence type="ECO:0000313" key="4">
    <source>
        <dbReference type="Proteomes" id="UP000692954"/>
    </source>
</evidence>
<protein>
    <recommendedName>
        <fullName evidence="2">FPL domain-containing protein</fullName>
    </recommendedName>
</protein>
<dbReference type="OrthoDB" id="294052at2759"/>
<dbReference type="GO" id="GO:0005770">
    <property type="term" value="C:late endosome"/>
    <property type="evidence" value="ECO:0007669"/>
    <property type="project" value="TreeGrafter"/>
</dbReference>
<dbReference type="PANTHER" id="PTHR21481:SF0">
    <property type="entry name" value="PROTEIN CLEC16A"/>
    <property type="match status" value="1"/>
</dbReference>
<dbReference type="AlphaFoldDB" id="A0A8S1QLH2"/>
<comment type="caution">
    <text evidence="3">The sequence shown here is derived from an EMBL/GenBank/DDBJ whole genome shotgun (WGS) entry which is preliminary data.</text>
</comment>
<evidence type="ECO:0000259" key="2">
    <source>
        <dbReference type="Pfam" id="PF09758"/>
    </source>
</evidence>
<dbReference type="GO" id="GO:0006914">
    <property type="term" value="P:autophagy"/>
    <property type="evidence" value="ECO:0007669"/>
    <property type="project" value="UniProtKB-KW"/>
</dbReference>
<dbReference type="GO" id="GO:0005794">
    <property type="term" value="C:Golgi apparatus"/>
    <property type="evidence" value="ECO:0007669"/>
    <property type="project" value="TreeGrafter"/>
</dbReference>
<sequence>MEQDYIKQIQNLQQNINLLETISTITELTIFGDQKNQDLFEYVIYKFLVYLQRRKYLKSFLRFQKKQAITNITKNQIVLLSLPQLNEFIIFDYNLKKEEISDYYINLIKIISNKLNPKNINLFFNSKYCQFPLLLYSQNFFNSPDNLTRTYTRHLLLQILKITLESKQKQILIKYLQSYPFLQVLTNHMQFMKDLFLKCQEKDDEYDQEIKIMNYFFKDLSEIAPELKYILDNLFLQILILPFYKDLANIDDNRKTLCFQIILHFLQNEIYKSERLSFGILALIFSHEIPQIQTFEFEPNYLPVNDSDLKDICSQFFQQQQEVPLFVSKSVFLEKINYSLSFIPYLINYQSINPLSKQQQFENLLKNDMITNLQMASQMKNKYQYNVYNIYAQMDSLNSKHYYQVLNILDILVENRHIYQMTLAQKIIFLINLVNIMINEQEKELNTIENCKKTVKIVKELLSKHEKQFTKAFIRSNILKKMEIHFLKLENLYYKYFLKIQQCIEDENIEVFIKKSETHQIIRFLLLLNVIFEKGWLINTFKQLNYNLDFEEKTYKNGEIKLVNCQAIIEDDIYNIEGLEVEYDEKEDQIILVDVLDEKKIQNFNDKTELEDFCRELKIRQQAQEQHFIPEILKQLEKLYL</sequence>
<dbReference type="GO" id="GO:0016197">
    <property type="term" value="P:endosomal transport"/>
    <property type="evidence" value="ECO:0007669"/>
    <property type="project" value="TreeGrafter"/>
</dbReference>
<dbReference type="PANTHER" id="PTHR21481">
    <property type="entry name" value="PROTEIN CLEC16A"/>
    <property type="match status" value="1"/>
</dbReference>
<feature type="domain" description="FPL" evidence="2">
    <location>
        <begin position="22"/>
        <end position="160"/>
    </location>
</feature>
<dbReference type="GO" id="GO:1901096">
    <property type="term" value="P:regulation of autophagosome maturation"/>
    <property type="evidence" value="ECO:0007669"/>
    <property type="project" value="TreeGrafter"/>
</dbReference>
<name>A0A8S1QLH2_9CILI</name>
<dbReference type="GO" id="GO:0007034">
    <property type="term" value="P:vacuolar transport"/>
    <property type="evidence" value="ECO:0007669"/>
    <property type="project" value="TreeGrafter"/>
</dbReference>
<evidence type="ECO:0000313" key="3">
    <source>
        <dbReference type="EMBL" id="CAD8115470.1"/>
    </source>
</evidence>